<dbReference type="EMBL" id="MDSL01000010">
    <property type="protein sequence ID" value="PPU01749.1"/>
    <property type="molecule type" value="Genomic_DNA"/>
</dbReference>
<evidence type="ECO:0000313" key="3">
    <source>
        <dbReference type="Proteomes" id="UP000238049"/>
    </source>
</evidence>
<dbReference type="Proteomes" id="UP000238049">
    <property type="component" value="Unassembled WGS sequence"/>
</dbReference>
<evidence type="ECO:0000313" key="2">
    <source>
        <dbReference type="EMBL" id="PPU01749.1"/>
    </source>
</evidence>
<proteinExistence type="predicted"/>
<accession>A0A2S7A4N8</accession>
<reference evidence="2 3" key="1">
    <citation type="submission" date="2016-08" db="EMBL/GenBank/DDBJ databases">
        <title>Evolution of the type three secretion system and type three effector repertoires in Xanthomonas.</title>
        <authorList>
            <person name="Merda D."/>
            <person name="Briand M."/>
            <person name="Bosis E."/>
            <person name="Rousseau C."/>
            <person name="Portier P."/>
            <person name="Jacques M.-A."/>
            <person name="Fischer-Le Saux M."/>
        </authorList>
    </citation>
    <scope>NUCLEOTIDE SEQUENCE [LARGE SCALE GENOMIC DNA]</scope>
    <source>
        <strain evidence="2 3">CFBP 7409</strain>
    </source>
</reference>
<dbReference type="RefSeq" id="WP_104562880.1">
    <property type="nucleotide sequence ID" value="NZ_MDSK01000014.1"/>
</dbReference>
<protein>
    <submittedName>
        <fullName evidence="2">Uncharacterized protein</fullName>
    </submittedName>
</protein>
<organism evidence="2 3">
    <name type="scientific">Xanthomonas arboricola pv. guizotiae</name>
    <dbReference type="NCBI Taxonomy" id="487867"/>
    <lineage>
        <taxon>Bacteria</taxon>
        <taxon>Pseudomonadati</taxon>
        <taxon>Pseudomonadota</taxon>
        <taxon>Gammaproteobacteria</taxon>
        <taxon>Lysobacterales</taxon>
        <taxon>Lysobacteraceae</taxon>
        <taxon>Xanthomonas</taxon>
    </lineage>
</organism>
<sequence length="153" mass="16417">MKRIGVLLVVLVALAWAGSKLVPRSKPAAANAPAVVAEVLQEQAQQPEAPKPEPERPMTAAEKKAQQEKWFGAETIVAAERAVRGELKDPDAAQFRDVRANYTEEFGVVACGRVNAKNELGGYTGFRRFVSGGKSVILEGRDNIADAWAGACN</sequence>
<feature type="region of interest" description="Disordered" evidence="1">
    <location>
        <begin position="41"/>
        <end position="62"/>
    </location>
</feature>
<evidence type="ECO:0000256" key="1">
    <source>
        <dbReference type="SAM" id="MobiDB-lite"/>
    </source>
</evidence>
<comment type="caution">
    <text evidence="2">The sequence shown here is derived from an EMBL/GenBank/DDBJ whole genome shotgun (WGS) entry which is preliminary data.</text>
</comment>
<name>A0A2S7A4N8_9XANT</name>
<gene>
    <name evidence="2" type="ORF">XarbCFBP7409_07090</name>
</gene>
<feature type="compositionally biased region" description="Basic and acidic residues" evidence="1">
    <location>
        <begin position="50"/>
        <end position="62"/>
    </location>
</feature>
<dbReference type="AlphaFoldDB" id="A0A2S7A4N8"/>